<comment type="caution">
    <text evidence="2">The sequence shown here is derived from an EMBL/GenBank/DDBJ whole genome shotgun (WGS) entry which is preliminary data.</text>
</comment>
<dbReference type="RefSeq" id="XP_044546905.1">
    <property type="nucleotide sequence ID" value="XM_044696656.1"/>
</dbReference>
<sequence>MKRPSNNATNHQPHSTKILKLTENCEASSLLPTMEEERTNVTIILIEFFDISIHHHDDDCCQNFKRLKNKFENQTKGFAKWLLARERWKMDFSNKNKIPEHHLIPLEFMDDRECIEIFYIYCPPIKTDPYRNIANWMATIRNTSLLSFEDECRFWKGNKAGLLRAVSCKYLQILNYVSRNDLLEFKDDLAKVLHGWKCCPIQLSNDDNHIVEVAVSRSGADLQFASERLKNDMTIVMTAVTQDGMSLQHASREMRNTKWVVLKAVQQNGLAYQYASDSLKNDLDIISAALRNSLEVFQFIPTTPSSTYSYANIMKLILTENQNITKQPLLKNISEATSRNNRRVVMGHVITNGMNLEFASDQLKKDKAVVLTAIRENPLAFQFAAEELKLDKELKKQCIDIIFSFSGSIRKRDVILKLFGNDGEALLYIFNRFESREIMKSDLVSAARCVNNRYGTCSILKLLPEELRNNRQIVECCIRIEYCFEYASPELKHDAEFILRNRDFIDLWDVPDVLRNDRNFILEFMSSKRFSLSELSTDLQNDFEIVLIAVKRNGLFLTYASEHLRNNREIVLQAIIQNSKSLKYASPELQNDHTLFEDCAKYGGVLYENSIHRRTFMKWKQSRLDYEYHGCEIPSRFIMNEPIQLFERPGLHNREKYNASTWHEYLFGTNSNPWKTIFMVE</sequence>
<dbReference type="AlphaFoldDB" id="A0AA88GNL6"/>
<reference evidence="2 3" key="1">
    <citation type="journal article" date="2018" name="BMC Genomics">
        <title>The genome of Naegleria lovaniensis, the basis for a comparative approach to unravel pathogenicity factors of the human pathogenic amoeba N. fowleri.</title>
        <authorList>
            <person name="Liechti N."/>
            <person name="Schurch N."/>
            <person name="Bruggmann R."/>
            <person name="Wittwer M."/>
        </authorList>
    </citation>
    <scope>NUCLEOTIDE SEQUENCE [LARGE SCALE GENOMIC DNA]</scope>
    <source>
        <strain evidence="2 3">ATCC 30569</strain>
    </source>
</reference>
<organism evidence="2 3">
    <name type="scientific">Naegleria lovaniensis</name>
    <name type="common">Amoeba</name>
    <dbReference type="NCBI Taxonomy" id="51637"/>
    <lineage>
        <taxon>Eukaryota</taxon>
        <taxon>Discoba</taxon>
        <taxon>Heterolobosea</taxon>
        <taxon>Tetramitia</taxon>
        <taxon>Eutetramitia</taxon>
        <taxon>Vahlkampfiidae</taxon>
        <taxon>Naegleria</taxon>
    </lineage>
</organism>
<dbReference type="Pfam" id="PF13475">
    <property type="entry name" value="DUF4116"/>
    <property type="match status" value="5"/>
</dbReference>
<dbReference type="EMBL" id="PYSW02000028">
    <property type="protein sequence ID" value="KAG2379643.1"/>
    <property type="molecule type" value="Genomic_DNA"/>
</dbReference>
<dbReference type="GeneID" id="68099214"/>
<evidence type="ECO:0000259" key="1">
    <source>
        <dbReference type="Pfam" id="PF13475"/>
    </source>
</evidence>
<evidence type="ECO:0000313" key="2">
    <source>
        <dbReference type="EMBL" id="KAG2379643.1"/>
    </source>
</evidence>
<gene>
    <name evidence="2" type="ORF">C9374_006760</name>
</gene>
<dbReference type="Proteomes" id="UP000816034">
    <property type="component" value="Unassembled WGS sequence"/>
</dbReference>
<evidence type="ECO:0000313" key="3">
    <source>
        <dbReference type="Proteomes" id="UP000816034"/>
    </source>
</evidence>
<feature type="domain" description="DUF4116" evidence="1">
    <location>
        <begin position="457"/>
        <end position="492"/>
    </location>
</feature>
<feature type="domain" description="DUF4116" evidence="1">
    <location>
        <begin position="260"/>
        <end position="301"/>
    </location>
</feature>
<feature type="domain" description="DUF4116" evidence="1">
    <location>
        <begin position="210"/>
        <end position="255"/>
    </location>
</feature>
<protein>
    <recommendedName>
        <fullName evidence="1">DUF4116 domain-containing protein</fullName>
    </recommendedName>
</protein>
<proteinExistence type="predicted"/>
<accession>A0AA88GNL6</accession>
<dbReference type="InterPro" id="IPR025197">
    <property type="entry name" value="DUF4116"/>
</dbReference>
<keyword evidence="3" id="KW-1185">Reference proteome</keyword>
<name>A0AA88GNL6_NAELO</name>
<feature type="domain" description="DUF4116" evidence="1">
    <location>
        <begin position="542"/>
        <end position="590"/>
    </location>
</feature>
<feature type="domain" description="DUF4116" evidence="1">
    <location>
        <begin position="342"/>
        <end position="389"/>
    </location>
</feature>